<protein>
    <submittedName>
        <fullName evidence="5">Glycoside hydrolase family 25 protein</fullName>
    </submittedName>
</protein>
<dbReference type="PANTHER" id="PTHR34135:SF2">
    <property type="entry name" value="LYSOZYME"/>
    <property type="match status" value="1"/>
</dbReference>
<dbReference type="PROSITE" id="PS51904">
    <property type="entry name" value="GLYCOSYL_HYDROL_F25_2"/>
    <property type="match status" value="1"/>
</dbReference>
<organism evidence="5 6">
    <name type="scientific">Ferruginibacter yonginensis</name>
    <dbReference type="NCBI Taxonomy" id="1310416"/>
    <lineage>
        <taxon>Bacteria</taxon>
        <taxon>Pseudomonadati</taxon>
        <taxon>Bacteroidota</taxon>
        <taxon>Chitinophagia</taxon>
        <taxon>Chitinophagales</taxon>
        <taxon>Chitinophagaceae</taxon>
        <taxon>Ferruginibacter</taxon>
    </lineage>
</organism>
<comment type="caution">
    <text evidence="5">The sequence shown here is derived from an EMBL/GenBank/DDBJ whole genome shotgun (WGS) entry which is preliminary data.</text>
</comment>
<dbReference type="Proteomes" id="UP001595907">
    <property type="component" value="Unassembled WGS sequence"/>
</dbReference>
<dbReference type="InterPro" id="IPR002053">
    <property type="entry name" value="Glyco_hydro_25"/>
</dbReference>
<dbReference type="Gene3D" id="3.20.20.80">
    <property type="entry name" value="Glycosidases"/>
    <property type="match status" value="1"/>
</dbReference>
<keyword evidence="4" id="KW-0472">Membrane</keyword>
<feature type="transmembrane region" description="Helical" evidence="4">
    <location>
        <begin position="12"/>
        <end position="34"/>
    </location>
</feature>
<evidence type="ECO:0000256" key="1">
    <source>
        <dbReference type="ARBA" id="ARBA00010646"/>
    </source>
</evidence>
<keyword evidence="2 5" id="KW-0378">Hydrolase</keyword>
<evidence type="ECO:0000313" key="5">
    <source>
        <dbReference type="EMBL" id="MFC4263202.1"/>
    </source>
</evidence>
<gene>
    <name evidence="5" type="ORF">ACFOWM_09960</name>
</gene>
<evidence type="ECO:0000256" key="4">
    <source>
        <dbReference type="SAM" id="Phobius"/>
    </source>
</evidence>
<dbReference type="SUPFAM" id="SSF51445">
    <property type="entry name" value="(Trans)glycosidases"/>
    <property type="match status" value="1"/>
</dbReference>
<dbReference type="InterPro" id="IPR018077">
    <property type="entry name" value="Glyco_hydro_fam25_subgr"/>
</dbReference>
<evidence type="ECO:0000313" key="6">
    <source>
        <dbReference type="Proteomes" id="UP001595907"/>
    </source>
</evidence>
<dbReference type="PANTHER" id="PTHR34135">
    <property type="entry name" value="LYSOZYME"/>
    <property type="match status" value="1"/>
</dbReference>
<reference evidence="6" key="1">
    <citation type="journal article" date="2019" name="Int. J. Syst. Evol. Microbiol.">
        <title>The Global Catalogue of Microorganisms (GCM) 10K type strain sequencing project: providing services to taxonomists for standard genome sequencing and annotation.</title>
        <authorList>
            <consortium name="The Broad Institute Genomics Platform"/>
            <consortium name="The Broad Institute Genome Sequencing Center for Infectious Disease"/>
            <person name="Wu L."/>
            <person name="Ma J."/>
        </authorList>
    </citation>
    <scope>NUCLEOTIDE SEQUENCE [LARGE SCALE GENOMIC DNA]</scope>
    <source>
        <strain evidence="6">CECT 8289</strain>
    </source>
</reference>
<dbReference type="InterPro" id="IPR017853">
    <property type="entry name" value="GH"/>
</dbReference>
<accession>A0ABV8QSL2</accession>
<proteinExistence type="inferred from homology"/>
<comment type="similarity">
    <text evidence="1">Belongs to the glycosyl hydrolase 25 family.</text>
</comment>
<keyword evidence="4" id="KW-0812">Transmembrane</keyword>
<dbReference type="GO" id="GO:0016787">
    <property type="term" value="F:hydrolase activity"/>
    <property type="evidence" value="ECO:0007669"/>
    <property type="project" value="UniProtKB-KW"/>
</dbReference>
<dbReference type="EMBL" id="JBHSCZ010000002">
    <property type="protein sequence ID" value="MFC4263202.1"/>
    <property type="molecule type" value="Genomic_DNA"/>
</dbReference>
<evidence type="ECO:0000256" key="2">
    <source>
        <dbReference type="ARBA" id="ARBA00022801"/>
    </source>
</evidence>
<name>A0ABV8QSL2_9BACT</name>
<evidence type="ECO:0000256" key="3">
    <source>
        <dbReference type="ARBA" id="ARBA00023295"/>
    </source>
</evidence>
<dbReference type="SMART" id="SM00641">
    <property type="entry name" value="Glyco_25"/>
    <property type="match status" value="1"/>
</dbReference>
<dbReference type="Pfam" id="PF01183">
    <property type="entry name" value="Glyco_hydro_25"/>
    <property type="match status" value="1"/>
</dbReference>
<sequence length="254" mass="29309">MAKKVRRLGRNIFLFVLFMALASLAAFYLSDYYYEPPFKHYNKFGIDLPTQYNIHGIDVSRHQNRISWDDVKAMKVNNIGISFAFMKATEGTDFVDEQLNNNMRNAKEVGITRGAYHFFTGSKSGKAQAIHFLEHVSLKKGDLPPVLDVEQANGASVTDVQQRVADWLSIIEKVYKVKPIIYSNVDFYKTYLAGRFDSYPLWVAHYFVKDKPRIDRNWVFWQHNENGLVNGIRSKVDFNVFNGDSTAFSQLLIQ</sequence>
<keyword evidence="4" id="KW-1133">Transmembrane helix</keyword>
<keyword evidence="3" id="KW-0326">Glycosidase</keyword>
<dbReference type="RefSeq" id="WP_379709448.1">
    <property type="nucleotide sequence ID" value="NZ_JBHSCZ010000002.1"/>
</dbReference>
<keyword evidence="6" id="KW-1185">Reference proteome</keyword>